<reference evidence="2 3" key="1">
    <citation type="submission" date="2018-06" db="EMBL/GenBank/DDBJ databases">
        <title>Genomic Encyclopedia of Type Strains, Phase IV (KMG-IV): sequencing the most valuable type-strain genomes for metagenomic binning, comparative biology and taxonomic classification.</title>
        <authorList>
            <person name="Goeker M."/>
        </authorList>
    </citation>
    <scope>NUCLEOTIDE SEQUENCE [LARGE SCALE GENOMIC DNA]</scope>
    <source>
        <strain evidence="2 3">DSM 44599</strain>
    </source>
</reference>
<gene>
    <name evidence="2" type="ORF">DFR74_102767</name>
</gene>
<dbReference type="Proteomes" id="UP000252586">
    <property type="component" value="Unassembled WGS sequence"/>
</dbReference>
<accession>A0A366DYK3</accession>
<dbReference type="AlphaFoldDB" id="A0A366DYK3"/>
<keyword evidence="1" id="KW-1133">Transmembrane helix</keyword>
<evidence type="ECO:0000256" key="1">
    <source>
        <dbReference type="SAM" id="Phobius"/>
    </source>
</evidence>
<proteinExistence type="predicted"/>
<keyword evidence="1" id="KW-0472">Membrane</keyword>
<evidence type="ECO:0000313" key="3">
    <source>
        <dbReference type="Proteomes" id="UP000252586"/>
    </source>
</evidence>
<name>A0A366DYK3_9NOCA</name>
<evidence type="ECO:0000313" key="2">
    <source>
        <dbReference type="EMBL" id="RBO94344.1"/>
    </source>
</evidence>
<organism evidence="2 3">
    <name type="scientific">Nocardia puris</name>
    <dbReference type="NCBI Taxonomy" id="208602"/>
    <lineage>
        <taxon>Bacteria</taxon>
        <taxon>Bacillati</taxon>
        <taxon>Actinomycetota</taxon>
        <taxon>Actinomycetes</taxon>
        <taxon>Mycobacteriales</taxon>
        <taxon>Nocardiaceae</taxon>
        <taxon>Nocardia</taxon>
    </lineage>
</organism>
<comment type="caution">
    <text evidence="2">The sequence shown here is derived from an EMBL/GenBank/DDBJ whole genome shotgun (WGS) entry which is preliminary data.</text>
</comment>
<keyword evidence="1" id="KW-0812">Transmembrane</keyword>
<dbReference type="RefSeq" id="WP_267465086.1">
    <property type="nucleotide sequence ID" value="NZ_CP107943.1"/>
</dbReference>
<protein>
    <submittedName>
        <fullName evidence="2">Uncharacterized protein</fullName>
    </submittedName>
</protein>
<sequence>MSDTPPEERPGSTFTWNEDWLAAVAGLTLLVLVLVGVIPGWLVP</sequence>
<keyword evidence="3" id="KW-1185">Reference proteome</keyword>
<feature type="transmembrane region" description="Helical" evidence="1">
    <location>
        <begin position="20"/>
        <end position="43"/>
    </location>
</feature>
<dbReference type="EMBL" id="QNRE01000002">
    <property type="protein sequence ID" value="RBO94344.1"/>
    <property type="molecule type" value="Genomic_DNA"/>
</dbReference>
<dbReference type="STRING" id="1210090.GCA_001613185_05258"/>